<dbReference type="Proteomes" id="UP000178092">
    <property type="component" value="Unassembled WGS sequence"/>
</dbReference>
<dbReference type="Gene3D" id="3.40.50.150">
    <property type="entry name" value="Vaccinia Virus protein VP39"/>
    <property type="match status" value="1"/>
</dbReference>
<reference evidence="2 3" key="1">
    <citation type="journal article" date="2016" name="Nat. Commun.">
        <title>Thousands of microbial genomes shed light on interconnected biogeochemical processes in an aquifer system.</title>
        <authorList>
            <person name="Anantharaman K."/>
            <person name="Brown C.T."/>
            <person name="Hug L.A."/>
            <person name="Sharon I."/>
            <person name="Castelle C.J."/>
            <person name="Probst A.J."/>
            <person name="Thomas B.C."/>
            <person name="Singh A."/>
            <person name="Wilkins M.J."/>
            <person name="Karaoz U."/>
            <person name="Brodie E.L."/>
            <person name="Williams K.H."/>
            <person name="Hubbard S.S."/>
            <person name="Banfield J.F."/>
        </authorList>
    </citation>
    <scope>NUCLEOTIDE SEQUENCE [LARGE SCALE GENOMIC DNA]</scope>
</reference>
<evidence type="ECO:0000259" key="1">
    <source>
        <dbReference type="Pfam" id="PF08241"/>
    </source>
</evidence>
<feature type="domain" description="Methyltransferase type 11" evidence="1">
    <location>
        <begin position="58"/>
        <end position="145"/>
    </location>
</feature>
<dbReference type="InterPro" id="IPR029063">
    <property type="entry name" value="SAM-dependent_MTases_sf"/>
</dbReference>
<evidence type="ECO:0000313" key="2">
    <source>
        <dbReference type="EMBL" id="OHA67365.1"/>
    </source>
</evidence>
<sequence>MSTLNEQRWGGEFGEEYTMRNPLDMQAMDGLYMESYGVSRAMLNKEFLDSLNRSIKILEVGANVGMQLALLQKIGFESLYGVELNRKAIEISRSFTKNIDIIQGSALDIPFKDHFFDLVLTSGVLIHIPPSNIQQAISEIHRCTKRYIWGFEYYAPAYTDVVYRGKNDMLWKADFAKLYLDSFADVELVKEKELKYRSNENVDKMFLLKLKDKN</sequence>
<name>A0A1G2R3C4_9BACT</name>
<organism evidence="2 3">
    <name type="scientific">Candidatus Wildermuthbacteria bacterium RIFCSPHIGHO2_02_FULL_45_25</name>
    <dbReference type="NCBI Taxonomy" id="1802450"/>
    <lineage>
        <taxon>Bacteria</taxon>
        <taxon>Candidatus Wildermuthiibacteriota</taxon>
    </lineage>
</organism>
<gene>
    <name evidence="2" type="ORF">A3C04_01775</name>
</gene>
<dbReference type="AlphaFoldDB" id="A0A1G2R3C4"/>
<evidence type="ECO:0000313" key="3">
    <source>
        <dbReference type="Proteomes" id="UP000178092"/>
    </source>
</evidence>
<keyword evidence="2" id="KW-0808">Transferase</keyword>
<dbReference type="InterPro" id="IPR013216">
    <property type="entry name" value="Methyltransf_11"/>
</dbReference>
<keyword evidence="2" id="KW-0489">Methyltransferase</keyword>
<accession>A0A1G2R3C4</accession>
<comment type="caution">
    <text evidence="2">The sequence shown here is derived from an EMBL/GenBank/DDBJ whole genome shotgun (WGS) entry which is preliminary data.</text>
</comment>
<dbReference type="SUPFAM" id="SSF53335">
    <property type="entry name" value="S-adenosyl-L-methionine-dependent methyltransferases"/>
    <property type="match status" value="1"/>
</dbReference>
<dbReference type="GO" id="GO:0008757">
    <property type="term" value="F:S-adenosylmethionine-dependent methyltransferase activity"/>
    <property type="evidence" value="ECO:0007669"/>
    <property type="project" value="InterPro"/>
</dbReference>
<dbReference type="InterPro" id="IPR020027">
    <property type="entry name" value="Pseudamin_synth-assoc_MeTrfase"/>
</dbReference>
<dbReference type="CDD" id="cd02440">
    <property type="entry name" value="AdoMet_MTases"/>
    <property type="match status" value="1"/>
</dbReference>
<proteinExistence type="predicted"/>
<dbReference type="NCBIfam" id="TIGR03587">
    <property type="entry name" value="Pse_Me-ase"/>
    <property type="match status" value="1"/>
</dbReference>
<dbReference type="Pfam" id="PF08241">
    <property type="entry name" value="Methyltransf_11"/>
    <property type="match status" value="1"/>
</dbReference>
<dbReference type="EMBL" id="MHTV01000012">
    <property type="protein sequence ID" value="OHA67365.1"/>
    <property type="molecule type" value="Genomic_DNA"/>
</dbReference>
<protein>
    <submittedName>
        <fullName evidence="2">Methyltransferase type 11</fullName>
    </submittedName>
</protein>
<dbReference type="GO" id="GO:0032259">
    <property type="term" value="P:methylation"/>
    <property type="evidence" value="ECO:0007669"/>
    <property type="project" value="UniProtKB-KW"/>
</dbReference>